<reference evidence="1" key="1">
    <citation type="submission" date="2020-04" db="EMBL/GenBank/DDBJ databases">
        <authorList>
            <person name="Chiriac C."/>
            <person name="Salcher M."/>
            <person name="Ghai R."/>
            <person name="Kavagutti S V."/>
        </authorList>
    </citation>
    <scope>NUCLEOTIDE SEQUENCE</scope>
</reference>
<name>A0A6J5N8F7_9CAUD</name>
<organism evidence="1">
    <name type="scientific">uncultured Caudovirales phage</name>
    <dbReference type="NCBI Taxonomy" id="2100421"/>
    <lineage>
        <taxon>Viruses</taxon>
        <taxon>Duplodnaviria</taxon>
        <taxon>Heunggongvirae</taxon>
        <taxon>Uroviricota</taxon>
        <taxon>Caudoviricetes</taxon>
        <taxon>Peduoviridae</taxon>
        <taxon>Maltschvirus</taxon>
        <taxon>Maltschvirus maltsch</taxon>
    </lineage>
</organism>
<proteinExistence type="predicted"/>
<dbReference type="EMBL" id="LR796636">
    <property type="protein sequence ID" value="CAB4155369.1"/>
    <property type="molecule type" value="Genomic_DNA"/>
</dbReference>
<accession>A0A6J5N8F7</accession>
<sequence length="89" mass="8945">MALTAIPVTGGATAAIPNTFDGGGEVVVTINGGTTVDIQSSADGGTTWVTALPSGVTNVAASQVILWLGHGLLYRVSASATTNFYLSYQ</sequence>
<protein>
    <submittedName>
        <fullName evidence="1">Uncharacterized protein</fullName>
    </submittedName>
</protein>
<gene>
    <name evidence="1" type="ORF">UFOVP672_5</name>
</gene>
<evidence type="ECO:0000313" key="1">
    <source>
        <dbReference type="EMBL" id="CAB4155369.1"/>
    </source>
</evidence>